<reference evidence="4" key="1">
    <citation type="submission" date="2022-02" db="EMBL/GenBank/DDBJ databases">
        <title>Corynebacterium sp. from urogenital microbiome.</title>
        <authorList>
            <person name="Cappelli E.A."/>
            <person name="Ribeiro T.G."/>
            <person name="Peixe L."/>
        </authorList>
    </citation>
    <scope>NUCLEOTIDE SEQUENCE</scope>
    <source>
        <strain evidence="4">C21Ua_68</strain>
    </source>
</reference>
<evidence type="ECO:0000256" key="2">
    <source>
        <dbReference type="SAM" id="SignalP"/>
    </source>
</evidence>
<dbReference type="Proteomes" id="UP001146439">
    <property type="component" value="Unassembled WGS sequence"/>
</dbReference>
<evidence type="ECO:0000313" key="5">
    <source>
        <dbReference type="EMBL" id="MEK0146370.1"/>
    </source>
</evidence>
<keyword evidence="7" id="KW-1185">Reference proteome</keyword>
<dbReference type="Proteomes" id="UP001371299">
    <property type="component" value="Unassembled WGS sequence"/>
</dbReference>
<sequence>MKTTSVIAVGAVALGAVTAPVASADEAPADVPAVESGQLNWPIKESFIHHVDTNPLAKGIINTTDGAEKVGKDFTFPVDAAYTTLDAEGNGTIGTQGSVQIQGYPGFGPNGSYGVDLTFSDIKVEVAGQNATITADYKLTGASGPLKNKPVELSGDDAAISTFTLTEPLVPETGKSYATTDAPTSLTQTGSDIFLGKYPVGQPLDDANSDLTVAFDGASENAEPSDHGAPEKKPSGDNAAADGSSFHGSSFGKLGETIAAVVERVKKISAFFSDLVLPGLSLSKYV</sequence>
<keyword evidence="2" id="KW-0732">Signal</keyword>
<evidence type="ECO:0000313" key="4">
    <source>
        <dbReference type="EMBL" id="MCZ9296879.1"/>
    </source>
</evidence>
<protein>
    <submittedName>
        <fullName evidence="4">HtaA domain-containing protein</fullName>
    </submittedName>
</protein>
<feature type="chain" id="PRO_5040753323" evidence="2">
    <location>
        <begin position="25"/>
        <end position="286"/>
    </location>
</feature>
<evidence type="ECO:0000256" key="1">
    <source>
        <dbReference type="SAM" id="MobiDB-lite"/>
    </source>
</evidence>
<feature type="region of interest" description="Disordered" evidence="1">
    <location>
        <begin position="218"/>
        <end position="246"/>
    </location>
</feature>
<reference evidence="5 7" key="2">
    <citation type="submission" date="2024-01" db="EMBL/GenBank/DDBJ databases">
        <title>Description of two novel Corynebacterium species isolated from human nasal passages and skin.</title>
        <authorList>
            <person name="Popowitch E."/>
            <person name="Tran T.H."/>
            <person name="Escapa I.F."/>
            <person name="Bhatt E."/>
            <person name="Sozat A.K."/>
            <person name="Roberts A.Q."/>
            <person name="Segre J.A."/>
            <person name="Kong H."/>
            <person name="Conlan S."/>
            <person name="Lemon K.P."/>
            <person name="Kelly M.S."/>
        </authorList>
    </citation>
    <scope>NUCLEOTIDE SEQUENCE [LARGE SCALE GENOMIC DNA]</scope>
    <source>
        <strain evidence="5 7">KPL2619</strain>
    </source>
</reference>
<evidence type="ECO:0000259" key="3">
    <source>
        <dbReference type="Pfam" id="PF04213"/>
    </source>
</evidence>
<accession>A0A9X3LZH9</accession>
<dbReference type="RefSeq" id="WP_238800675.1">
    <property type="nucleotide sequence ID" value="NZ_JAKMUZ010000020.1"/>
</dbReference>
<gene>
    <name evidence="4" type="ORF">L8V22_10020</name>
    <name evidence="5" type="ORF">WMQ01_09890</name>
</gene>
<dbReference type="EMBL" id="JBBMGJ010000023">
    <property type="protein sequence ID" value="MEK0146370.1"/>
    <property type="molecule type" value="Genomic_DNA"/>
</dbReference>
<dbReference type="Pfam" id="PF04213">
    <property type="entry name" value="HtaA"/>
    <property type="match status" value="1"/>
</dbReference>
<feature type="compositionally biased region" description="Basic and acidic residues" evidence="1">
    <location>
        <begin position="224"/>
        <end position="235"/>
    </location>
</feature>
<evidence type="ECO:0000313" key="7">
    <source>
        <dbReference type="Proteomes" id="UP001371299"/>
    </source>
</evidence>
<comment type="caution">
    <text evidence="4">The sequence shown here is derived from an EMBL/GenBank/DDBJ whole genome shotgun (WGS) entry which is preliminary data.</text>
</comment>
<proteinExistence type="predicted"/>
<evidence type="ECO:0000313" key="6">
    <source>
        <dbReference type="Proteomes" id="UP001146439"/>
    </source>
</evidence>
<dbReference type="InterPro" id="IPR007331">
    <property type="entry name" value="Htaa"/>
</dbReference>
<dbReference type="AlphaFoldDB" id="A0A9X3LZH9"/>
<feature type="signal peptide" evidence="2">
    <location>
        <begin position="1"/>
        <end position="24"/>
    </location>
</feature>
<feature type="domain" description="Htaa" evidence="3">
    <location>
        <begin position="36"/>
        <end position="207"/>
    </location>
</feature>
<dbReference type="EMBL" id="JAKMUZ010000020">
    <property type="protein sequence ID" value="MCZ9296879.1"/>
    <property type="molecule type" value="Genomic_DNA"/>
</dbReference>
<name>A0A9X3LZH9_9CORY</name>
<organism evidence="4 6">
    <name type="scientific">Corynebacterium yonathiae</name>
    <dbReference type="NCBI Taxonomy" id="2913504"/>
    <lineage>
        <taxon>Bacteria</taxon>
        <taxon>Bacillati</taxon>
        <taxon>Actinomycetota</taxon>
        <taxon>Actinomycetes</taxon>
        <taxon>Mycobacteriales</taxon>
        <taxon>Corynebacteriaceae</taxon>
        <taxon>Corynebacterium</taxon>
    </lineage>
</organism>